<gene>
    <name evidence="2" type="ORF">Poli38472_014077</name>
</gene>
<feature type="region of interest" description="Disordered" evidence="1">
    <location>
        <begin position="677"/>
        <end position="697"/>
    </location>
</feature>
<accession>A0A8K1FK56</accession>
<feature type="compositionally biased region" description="Low complexity" evidence="1">
    <location>
        <begin position="679"/>
        <end position="695"/>
    </location>
</feature>
<dbReference type="AlphaFoldDB" id="A0A8K1FK56"/>
<sequence length="746" mass="83133">MAMEMPHGTSLTPQGVQRLRKDAERDEAVVVLQVLGVFRYILDPAAKRVLPADVMEHADRDLFDVVVSDGQMKMKCVLSPTLNGLVWKNGVPRLSLVDVSEWTVLKDTTESVHAVPSVCLLRKIAFRTSDVSDQIVHPAASPQPVDVLTDVQFVSKKHEREHTAIPLIGERLYYLSLLADDVPVELDPSPGLLDALTPTSNSRFEWNRRRRYCSDLFQHSDRVIHTIREANIMTGKRKRETDGKDASPPPPMIGIVHFKSKLTHLGVPSLDNPFPWMFYIVISDWDRSVEVAFFGSMVSANFLTIQEGDAIQLLDYIVDRSTPQMNGGKPKKLFFFPHGSHGVVSHVPAKFWKLLEISRVLPAPLERSADSNKSHLWIEPTFLTTLDLQDWDPPASEDQDGTMFFDFVGVVSYVGRVHRQRTPKSSNPIALEAFRWIKVIDRSSSSEMVVLLGVCSQPSLFESVKAGDSIMITKLKWLHGSSDQQWEYATTSVYSFIRLNEDIEFFSILDDVSVNNYFAKSTLKPSIKTLYSSTGTSALSTESWIEGVEVENHQPLHALPRDLMTFATTLNLDVLSLSEAVQLSEDMDALLHRHVLVNCALNGAKSTSGSQGDEISIELGEGDLHRSVRVRSNPLFRAAEPPRVLLSSDAWLFAHSLPPQAINSLVAMVERTQKTFDKSLSSGSRRRSSTSSSSSQPPVVSLAEVVKVLQEAVGKTSDLTFSLHVYKSVDGQVEMTVDSIFLDLDL</sequence>
<dbReference type="Proteomes" id="UP000794436">
    <property type="component" value="Unassembled WGS sequence"/>
</dbReference>
<proteinExistence type="predicted"/>
<evidence type="ECO:0000313" key="3">
    <source>
        <dbReference type="Proteomes" id="UP000794436"/>
    </source>
</evidence>
<dbReference type="Pfam" id="PF17659">
    <property type="entry name" value="RADX"/>
    <property type="match status" value="1"/>
</dbReference>
<reference evidence="2" key="1">
    <citation type="submission" date="2019-03" db="EMBL/GenBank/DDBJ databases">
        <title>Long read genome sequence of the mycoparasitic Pythium oligandrum ATCC 38472 isolated from sugarbeet rhizosphere.</title>
        <authorList>
            <person name="Gaulin E."/>
        </authorList>
    </citation>
    <scope>NUCLEOTIDE SEQUENCE</scope>
    <source>
        <strain evidence="2">ATCC 38472_TT</strain>
    </source>
</reference>
<organism evidence="2 3">
    <name type="scientific">Pythium oligandrum</name>
    <name type="common">Mycoparasitic fungus</name>
    <dbReference type="NCBI Taxonomy" id="41045"/>
    <lineage>
        <taxon>Eukaryota</taxon>
        <taxon>Sar</taxon>
        <taxon>Stramenopiles</taxon>
        <taxon>Oomycota</taxon>
        <taxon>Peronosporomycetes</taxon>
        <taxon>Pythiales</taxon>
        <taxon>Pythiaceae</taxon>
        <taxon>Pythium</taxon>
    </lineage>
</organism>
<comment type="caution">
    <text evidence="2">The sequence shown here is derived from an EMBL/GenBank/DDBJ whole genome shotgun (WGS) entry which is preliminary data.</text>
</comment>
<dbReference type="GO" id="GO:0003697">
    <property type="term" value="F:single-stranded DNA binding"/>
    <property type="evidence" value="ECO:0007669"/>
    <property type="project" value="InterPro"/>
</dbReference>
<dbReference type="PANTHER" id="PTHR14944">
    <property type="entry name" value="RPA-RELATED PROTEIN RADX"/>
    <property type="match status" value="1"/>
</dbReference>
<evidence type="ECO:0000313" key="2">
    <source>
        <dbReference type="EMBL" id="TMW66765.1"/>
    </source>
</evidence>
<dbReference type="EMBL" id="SPLM01000007">
    <property type="protein sequence ID" value="TMW66765.1"/>
    <property type="molecule type" value="Genomic_DNA"/>
</dbReference>
<name>A0A8K1FK56_PYTOL</name>
<dbReference type="InterPro" id="IPR040893">
    <property type="entry name" value="RADX"/>
</dbReference>
<dbReference type="OrthoDB" id="123282at2759"/>
<keyword evidence="3" id="KW-1185">Reference proteome</keyword>
<protein>
    <submittedName>
        <fullName evidence="2">Uncharacterized protein</fullName>
    </submittedName>
</protein>
<dbReference type="PANTHER" id="PTHR14944:SF2">
    <property type="entry name" value="RPA-RELATED PROTEIN RADX"/>
    <property type="match status" value="1"/>
</dbReference>
<evidence type="ECO:0000256" key="1">
    <source>
        <dbReference type="SAM" id="MobiDB-lite"/>
    </source>
</evidence>